<dbReference type="Pfam" id="PF08281">
    <property type="entry name" value="Sigma70_r4_2"/>
    <property type="match status" value="1"/>
</dbReference>
<dbReference type="AlphaFoldDB" id="A0A2K9NFQ3"/>
<protein>
    <submittedName>
        <fullName evidence="8">RNA polymerase subunit sigma-70</fullName>
    </submittedName>
</protein>
<keyword evidence="5" id="KW-0804">Transcription</keyword>
<dbReference type="NCBIfam" id="TIGR02937">
    <property type="entry name" value="sigma70-ECF"/>
    <property type="match status" value="1"/>
</dbReference>
<dbReference type="InterPro" id="IPR013324">
    <property type="entry name" value="RNA_pol_sigma_r3/r4-like"/>
</dbReference>
<dbReference type="SUPFAM" id="SSF88946">
    <property type="entry name" value="Sigma2 domain of RNA polymerase sigma factors"/>
    <property type="match status" value="1"/>
</dbReference>
<dbReference type="Gene3D" id="1.10.1740.10">
    <property type="match status" value="1"/>
</dbReference>
<gene>
    <name evidence="8" type="ORF">C0V82_13080</name>
</gene>
<dbReference type="InterPro" id="IPR013249">
    <property type="entry name" value="RNA_pol_sigma70_r4_t2"/>
</dbReference>
<dbReference type="PANTHER" id="PTHR43133">
    <property type="entry name" value="RNA POLYMERASE ECF-TYPE SIGMA FACTO"/>
    <property type="match status" value="1"/>
</dbReference>
<dbReference type="InterPro" id="IPR036388">
    <property type="entry name" value="WH-like_DNA-bd_sf"/>
</dbReference>
<organism evidence="8 9">
    <name type="scientific">Niveispirillum cyanobacteriorum</name>
    <dbReference type="NCBI Taxonomy" id="1612173"/>
    <lineage>
        <taxon>Bacteria</taxon>
        <taxon>Pseudomonadati</taxon>
        <taxon>Pseudomonadota</taxon>
        <taxon>Alphaproteobacteria</taxon>
        <taxon>Rhodospirillales</taxon>
        <taxon>Azospirillaceae</taxon>
        <taxon>Niveispirillum</taxon>
    </lineage>
</organism>
<accession>A0A2K9NFQ3</accession>
<evidence type="ECO:0000313" key="8">
    <source>
        <dbReference type="EMBL" id="AUN31065.1"/>
    </source>
</evidence>
<dbReference type="Pfam" id="PF04542">
    <property type="entry name" value="Sigma70_r2"/>
    <property type="match status" value="1"/>
</dbReference>
<evidence type="ECO:0000259" key="6">
    <source>
        <dbReference type="Pfam" id="PF04542"/>
    </source>
</evidence>
<dbReference type="SUPFAM" id="SSF88659">
    <property type="entry name" value="Sigma3 and sigma4 domains of RNA polymerase sigma factors"/>
    <property type="match status" value="1"/>
</dbReference>
<evidence type="ECO:0000313" key="9">
    <source>
        <dbReference type="Proteomes" id="UP000234752"/>
    </source>
</evidence>
<keyword evidence="3" id="KW-0731">Sigma factor</keyword>
<dbReference type="RefSeq" id="WP_102112681.1">
    <property type="nucleotide sequence ID" value="NZ_BMGN01000011.1"/>
</dbReference>
<dbReference type="Proteomes" id="UP000234752">
    <property type="component" value="Chromosome eg_1"/>
</dbReference>
<evidence type="ECO:0000259" key="7">
    <source>
        <dbReference type="Pfam" id="PF08281"/>
    </source>
</evidence>
<dbReference type="EMBL" id="CP025611">
    <property type="protein sequence ID" value="AUN31065.1"/>
    <property type="molecule type" value="Genomic_DNA"/>
</dbReference>
<dbReference type="InterPro" id="IPR013325">
    <property type="entry name" value="RNA_pol_sigma_r2"/>
</dbReference>
<evidence type="ECO:0000256" key="2">
    <source>
        <dbReference type="ARBA" id="ARBA00023015"/>
    </source>
</evidence>
<dbReference type="GO" id="GO:0016987">
    <property type="term" value="F:sigma factor activity"/>
    <property type="evidence" value="ECO:0007669"/>
    <property type="project" value="UniProtKB-KW"/>
</dbReference>
<dbReference type="InterPro" id="IPR014284">
    <property type="entry name" value="RNA_pol_sigma-70_dom"/>
</dbReference>
<evidence type="ECO:0000256" key="1">
    <source>
        <dbReference type="ARBA" id="ARBA00010641"/>
    </source>
</evidence>
<sequence>MAMAVGENRILDEFLVIAAQGGDAGAFNLLAHRWQRKLLAHAWRMTGNMEQAHDAAQTGWLEIAAGLRRLTDERAFPAWAYRIVSRACTRQIAGAIRHRHLSEQLAVEELVEMQGAPVDPDLHLDTARVMGLIRRLPPDQHSAIALFYLEEMSVAEVAVALDIPVGTVKTRLLHARRRLRSFLEEKDHA</sequence>
<dbReference type="InterPro" id="IPR007627">
    <property type="entry name" value="RNA_pol_sigma70_r2"/>
</dbReference>
<evidence type="ECO:0000256" key="3">
    <source>
        <dbReference type="ARBA" id="ARBA00023082"/>
    </source>
</evidence>
<keyword evidence="2" id="KW-0805">Transcription regulation</keyword>
<comment type="similarity">
    <text evidence="1">Belongs to the sigma-70 factor family. ECF subfamily.</text>
</comment>
<dbReference type="GO" id="GO:0006352">
    <property type="term" value="P:DNA-templated transcription initiation"/>
    <property type="evidence" value="ECO:0007669"/>
    <property type="project" value="InterPro"/>
</dbReference>
<dbReference type="PANTHER" id="PTHR43133:SF8">
    <property type="entry name" value="RNA POLYMERASE SIGMA FACTOR HI_1459-RELATED"/>
    <property type="match status" value="1"/>
</dbReference>
<feature type="domain" description="RNA polymerase sigma-70 region 2" evidence="6">
    <location>
        <begin position="31"/>
        <end position="93"/>
    </location>
</feature>
<keyword evidence="9" id="KW-1185">Reference proteome</keyword>
<dbReference type="OrthoDB" id="9803470at2"/>
<evidence type="ECO:0000256" key="4">
    <source>
        <dbReference type="ARBA" id="ARBA00023125"/>
    </source>
</evidence>
<dbReference type="KEGG" id="ncb:C0V82_13080"/>
<evidence type="ECO:0000256" key="5">
    <source>
        <dbReference type="ARBA" id="ARBA00023163"/>
    </source>
</evidence>
<keyword evidence="4" id="KW-0238">DNA-binding</keyword>
<reference evidence="8 9" key="1">
    <citation type="submission" date="2017-12" db="EMBL/GenBank/DDBJ databases">
        <title>Genomes of bacteria within cyanobacterial aggregates.</title>
        <authorList>
            <person name="Cai H."/>
        </authorList>
    </citation>
    <scope>NUCLEOTIDE SEQUENCE [LARGE SCALE GENOMIC DNA]</scope>
    <source>
        <strain evidence="8 9">TH16</strain>
    </source>
</reference>
<proteinExistence type="inferred from homology"/>
<dbReference type="GO" id="GO:0003677">
    <property type="term" value="F:DNA binding"/>
    <property type="evidence" value="ECO:0007669"/>
    <property type="project" value="UniProtKB-KW"/>
</dbReference>
<dbReference type="InterPro" id="IPR039425">
    <property type="entry name" value="RNA_pol_sigma-70-like"/>
</dbReference>
<feature type="domain" description="RNA polymerase sigma factor 70 region 4 type 2" evidence="7">
    <location>
        <begin position="128"/>
        <end position="179"/>
    </location>
</feature>
<dbReference type="Gene3D" id="1.10.10.10">
    <property type="entry name" value="Winged helix-like DNA-binding domain superfamily/Winged helix DNA-binding domain"/>
    <property type="match status" value="1"/>
</dbReference>
<name>A0A2K9NFQ3_9PROT</name>